<keyword evidence="12" id="KW-1185">Reference proteome</keyword>
<dbReference type="RefSeq" id="WP_097650444.1">
    <property type="nucleotide sequence ID" value="NZ_LYXE01000009.1"/>
</dbReference>
<keyword evidence="6 9" id="KW-0472">Membrane</keyword>
<organism evidence="11 12">
    <name type="scientific">Candidatus Chloroploca asiatica</name>
    <dbReference type="NCBI Taxonomy" id="1506545"/>
    <lineage>
        <taxon>Bacteria</taxon>
        <taxon>Bacillati</taxon>
        <taxon>Chloroflexota</taxon>
        <taxon>Chloroflexia</taxon>
        <taxon>Chloroflexales</taxon>
        <taxon>Chloroflexineae</taxon>
        <taxon>Oscillochloridaceae</taxon>
        <taxon>Candidatus Chloroploca</taxon>
    </lineage>
</organism>
<dbReference type="OrthoDB" id="9783091at2"/>
<dbReference type="InterPro" id="IPR034746">
    <property type="entry name" value="POTRA"/>
</dbReference>
<keyword evidence="3" id="KW-0132">Cell division</keyword>
<protein>
    <recommendedName>
        <fullName evidence="10">POTRA domain-containing protein</fullName>
    </recommendedName>
</protein>
<evidence type="ECO:0000256" key="6">
    <source>
        <dbReference type="ARBA" id="ARBA00023136"/>
    </source>
</evidence>
<keyword evidence="5 9" id="KW-1133">Transmembrane helix</keyword>
<dbReference type="Pfam" id="PF03799">
    <property type="entry name" value="FtsQ_DivIB_C"/>
    <property type="match status" value="1"/>
</dbReference>
<feature type="region of interest" description="Disordered" evidence="8">
    <location>
        <begin position="1"/>
        <end position="22"/>
    </location>
</feature>
<dbReference type="GO" id="GO:0051301">
    <property type="term" value="P:cell division"/>
    <property type="evidence" value="ECO:0007669"/>
    <property type="project" value="UniProtKB-KW"/>
</dbReference>
<comment type="subcellular location">
    <subcellularLocation>
        <location evidence="1">Membrane</location>
    </subcellularLocation>
</comment>
<dbReference type="InterPro" id="IPR013685">
    <property type="entry name" value="POTRA_FtsQ_type"/>
</dbReference>
<accession>A0A2H3KRY0</accession>
<evidence type="ECO:0000256" key="5">
    <source>
        <dbReference type="ARBA" id="ARBA00022989"/>
    </source>
</evidence>
<gene>
    <name evidence="11" type="ORF">A9Q02_07695</name>
</gene>
<dbReference type="InterPro" id="IPR005548">
    <property type="entry name" value="Cell_div_FtsQ/DivIB_C"/>
</dbReference>
<sequence>MSREMATRRRRPAQPVPGQQATPGPWRSLLTWVTSGRIVGLLLFVAATAGLGYVFTNARFSVQQIKVEGYQALDAETIVGLAGIRGHSIWFVDQQGALARLKENAYIASASLTIAFPDQATIQIIERRPEVRWQAGGIQYLVDASGKVLDAAQEPAENDVLVIIDTSHAQLSPNEHLDLDAIQLAQVLALRLPIELGFTPAQIGWDYGLGVYVRTTIGQTIVFGPSEELERKLAILTLLLNEQTEFTYLDLRPATPFYQYRPEMLQAPATSEPEP</sequence>
<dbReference type="Pfam" id="PF08478">
    <property type="entry name" value="POTRA_1"/>
    <property type="match status" value="1"/>
</dbReference>
<dbReference type="PANTHER" id="PTHR37820:SF1">
    <property type="entry name" value="CELL DIVISION PROTEIN FTSQ"/>
    <property type="match status" value="1"/>
</dbReference>
<reference evidence="11 12" key="1">
    <citation type="submission" date="2016-05" db="EMBL/GenBank/DDBJ databases">
        <authorList>
            <person name="Lavstsen T."/>
            <person name="Jespersen J.S."/>
        </authorList>
    </citation>
    <scope>NUCLEOTIDE SEQUENCE [LARGE SCALE GENOMIC DNA]</scope>
    <source>
        <strain evidence="11 12">B7-9</strain>
    </source>
</reference>
<evidence type="ECO:0000313" key="11">
    <source>
        <dbReference type="EMBL" id="PDW01306.1"/>
    </source>
</evidence>
<evidence type="ECO:0000256" key="8">
    <source>
        <dbReference type="SAM" id="MobiDB-lite"/>
    </source>
</evidence>
<feature type="domain" description="POTRA" evidence="10">
    <location>
        <begin position="60"/>
        <end position="127"/>
    </location>
</feature>
<dbReference type="EMBL" id="LYXE01000009">
    <property type="protein sequence ID" value="PDW01306.1"/>
    <property type="molecule type" value="Genomic_DNA"/>
</dbReference>
<evidence type="ECO:0000256" key="3">
    <source>
        <dbReference type="ARBA" id="ARBA00022618"/>
    </source>
</evidence>
<evidence type="ECO:0000256" key="4">
    <source>
        <dbReference type="ARBA" id="ARBA00022692"/>
    </source>
</evidence>
<comment type="caution">
    <text evidence="11">The sequence shown here is derived from an EMBL/GenBank/DDBJ whole genome shotgun (WGS) entry which is preliminary data.</text>
</comment>
<evidence type="ECO:0000256" key="7">
    <source>
        <dbReference type="ARBA" id="ARBA00023306"/>
    </source>
</evidence>
<evidence type="ECO:0000313" key="12">
    <source>
        <dbReference type="Proteomes" id="UP000220922"/>
    </source>
</evidence>
<dbReference type="PROSITE" id="PS51779">
    <property type="entry name" value="POTRA"/>
    <property type="match status" value="1"/>
</dbReference>
<name>A0A2H3KRY0_9CHLR</name>
<evidence type="ECO:0000259" key="10">
    <source>
        <dbReference type="PROSITE" id="PS51779"/>
    </source>
</evidence>
<evidence type="ECO:0000256" key="9">
    <source>
        <dbReference type="SAM" id="Phobius"/>
    </source>
</evidence>
<dbReference type="GO" id="GO:0005886">
    <property type="term" value="C:plasma membrane"/>
    <property type="evidence" value="ECO:0007669"/>
    <property type="project" value="TreeGrafter"/>
</dbReference>
<dbReference type="AlphaFoldDB" id="A0A2H3KRY0"/>
<evidence type="ECO:0000256" key="2">
    <source>
        <dbReference type="ARBA" id="ARBA00022475"/>
    </source>
</evidence>
<dbReference type="Proteomes" id="UP000220922">
    <property type="component" value="Unassembled WGS sequence"/>
</dbReference>
<feature type="transmembrane region" description="Helical" evidence="9">
    <location>
        <begin position="38"/>
        <end position="56"/>
    </location>
</feature>
<keyword evidence="4 9" id="KW-0812">Transmembrane</keyword>
<keyword evidence="2" id="KW-1003">Cell membrane</keyword>
<proteinExistence type="predicted"/>
<dbReference type="InterPro" id="IPR050487">
    <property type="entry name" value="FtsQ_DivIB"/>
</dbReference>
<keyword evidence="7" id="KW-0131">Cell cycle</keyword>
<evidence type="ECO:0000256" key="1">
    <source>
        <dbReference type="ARBA" id="ARBA00004370"/>
    </source>
</evidence>
<dbReference type="PANTHER" id="PTHR37820">
    <property type="entry name" value="CELL DIVISION PROTEIN DIVIB"/>
    <property type="match status" value="1"/>
</dbReference>